<sequence length="240" mass="26671">MVTSTTAIGNNDNTKVMSSITAHFWPNVKGQLTTGNNNINTASSGYYIDSEIDSNSFLPVKPSTSTKYTEEGCELPKIEILPEETNQNVSSSSDNLQFTGRIQNRTNFCKPKHLNNFNDVNKNYIPVIASNNGRSRSESRTFQAQNPSMTVPKKALSMDAVNVHSNSLYLMEALETLGDVQPRVARSIPKHAAVNTEKFAAHSLDNCLFDATVYDAMLYDSLKVRSLELQFMRVFMTLLA</sequence>
<keyword evidence="2" id="KW-1185">Reference proteome</keyword>
<dbReference type="WBParaSite" id="TCLT_0000250601-mRNA-1">
    <property type="protein sequence ID" value="TCLT_0000250601-mRNA-1"/>
    <property type="gene ID" value="TCLT_0000250601"/>
</dbReference>
<evidence type="ECO:0000313" key="1">
    <source>
        <dbReference type="EMBL" id="VDM98496.1"/>
    </source>
</evidence>
<evidence type="ECO:0000313" key="2">
    <source>
        <dbReference type="Proteomes" id="UP000276776"/>
    </source>
</evidence>
<name>A0A0N5CQK6_THECL</name>
<organism evidence="3">
    <name type="scientific">Thelazia callipaeda</name>
    <name type="common">Oriental eyeworm</name>
    <name type="synonym">Parasitic nematode</name>
    <dbReference type="NCBI Taxonomy" id="103827"/>
    <lineage>
        <taxon>Eukaryota</taxon>
        <taxon>Metazoa</taxon>
        <taxon>Ecdysozoa</taxon>
        <taxon>Nematoda</taxon>
        <taxon>Chromadorea</taxon>
        <taxon>Rhabditida</taxon>
        <taxon>Spirurina</taxon>
        <taxon>Spiruromorpha</taxon>
        <taxon>Thelazioidea</taxon>
        <taxon>Thelaziidae</taxon>
        <taxon>Thelazia</taxon>
    </lineage>
</organism>
<accession>A0A0N5CQK6</accession>
<reference evidence="3" key="1">
    <citation type="submission" date="2017-02" db="UniProtKB">
        <authorList>
            <consortium name="WormBaseParasite"/>
        </authorList>
    </citation>
    <scope>IDENTIFICATION</scope>
</reference>
<reference evidence="1 2" key="2">
    <citation type="submission" date="2018-11" db="EMBL/GenBank/DDBJ databases">
        <authorList>
            <consortium name="Pathogen Informatics"/>
        </authorList>
    </citation>
    <scope>NUCLEOTIDE SEQUENCE [LARGE SCALE GENOMIC DNA]</scope>
</reference>
<dbReference type="OrthoDB" id="5912142at2759"/>
<protein>
    <submittedName>
        <fullName evidence="1 3">Uncharacterized protein</fullName>
    </submittedName>
</protein>
<dbReference type="EMBL" id="UYYF01000530">
    <property type="protein sequence ID" value="VDM98496.1"/>
    <property type="molecule type" value="Genomic_DNA"/>
</dbReference>
<dbReference type="AlphaFoldDB" id="A0A0N5CQK6"/>
<evidence type="ECO:0000313" key="3">
    <source>
        <dbReference type="WBParaSite" id="TCLT_0000250601-mRNA-1"/>
    </source>
</evidence>
<gene>
    <name evidence="1" type="ORF">TCLT_LOCUS2507</name>
</gene>
<dbReference type="Proteomes" id="UP000276776">
    <property type="component" value="Unassembled WGS sequence"/>
</dbReference>
<proteinExistence type="predicted"/>